<keyword evidence="1" id="KW-0812">Transmembrane</keyword>
<reference evidence="3" key="1">
    <citation type="submission" date="2021-02" db="EMBL/GenBank/DDBJ databases">
        <authorList>
            <person name="Nowell W R."/>
        </authorList>
    </citation>
    <scope>NUCLEOTIDE SEQUENCE</scope>
</reference>
<evidence type="ECO:0000313" key="4">
    <source>
        <dbReference type="Proteomes" id="UP000663852"/>
    </source>
</evidence>
<evidence type="ECO:0000259" key="2">
    <source>
        <dbReference type="PROSITE" id="PS00028"/>
    </source>
</evidence>
<evidence type="ECO:0000313" key="3">
    <source>
        <dbReference type="EMBL" id="CAF0736658.1"/>
    </source>
</evidence>
<dbReference type="OrthoDB" id="10013735at2759"/>
<dbReference type="InterPro" id="IPR013087">
    <property type="entry name" value="Znf_C2H2_type"/>
</dbReference>
<dbReference type="AlphaFoldDB" id="A0A813N9G7"/>
<protein>
    <recommendedName>
        <fullName evidence="2">C2H2-type domain-containing protein</fullName>
    </recommendedName>
</protein>
<dbReference type="PROSITE" id="PS00028">
    <property type="entry name" value="ZINC_FINGER_C2H2_1"/>
    <property type="match status" value="1"/>
</dbReference>
<keyword evidence="1" id="KW-1133">Transmembrane helix</keyword>
<gene>
    <name evidence="3" type="ORF">EDS130_LOCUS1477</name>
</gene>
<accession>A0A813N9G7</accession>
<evidence type="ECO:0000256" key="1">
    <source>
        <dbReference type="SAM" id="Phobius"/>
    </source>
</evidence>
<comment type="caution">
    <text evidence="3">The sequence shown here is derived from an EMBL/GenBank/DDBJ whole genome shotgun (WGS) entry which is preliminary data.</text>
</comment>
<proteinExistence type="predicted"/>
<name>A0A813N9G7_ADIRI</name>
<sequence>MHASQKFQGAKPPRYVLHSIFTIIAFSTSALIISIPTRAGLVQQPTQVAPVKRLASNTPVTKNRASAMVKSQSAYNIPRASTVTATAPIVSQMKKSISEQDLVNVVPRTQKSRFGFVKKPGELSAVREDPQHISPAKPVASSRVSGAWKKNGDDLADERDRRELLLAQNELLQIVFTNQLFNEIVQSNRQMQTARFGKLHRTTYRIINDINNLQETRKKAVVDKIVGNIIKTLGETLSKIVRLFNDYDQKQQTLDICLSSKLDRLNIQGVLNDVTDENKENWTRQCDRLIELIEGNDLAQMSTSDLETYSKLINELDSTIVSFKRTIVNQNHVVAASEKAMLERWKSILIYVRNVVVPKILLFLLSLFYPTILLPVHFVHLLQLHNYFLLELHMDEVHNTYSSIQTYRCLMETCSQTFANLDQRLQHMNVEHYTKDHLLNRIYSFFSHQEAFDTKKTNKEEKKFGCDSQKTFLRNSRLKPREDFFVHWDGDDND</sequence>
<organism evidence="3 4">
    <name type="scientific">Adineta ricciae</name>
    <name type="common">Rotifer</name>
    <dbReference type="NCBI Taxonomy" id="249248"/>
    <lineage>
        <taxon>Eukaryota</taxon>
        <taxon>Metazoa</taxon>
        <taxon>Spiralia</taxon>
        <taxon>Gnathifera</taxon>
        <taxon>Rotifera</taxon>
        <taxon>Eurotatoria</taxon>
        <taxon>Bdelloidea</taxon>
        <taxon>Adinetida</taxon>
        <taxon>Adinetidae</taxon>
        <taxon>Adineta</taxon>
    </lineage>
</organism>
<keyword evidence="1" id="KW-0472">Membrane</keyword>
<feature type="transmembrane region" description="Helical" evidence="1">
    <location>
        <begin position="15"/>
        <end position="35"/>
    </location>
</feature>
<feature type="domain" description="C2H2-type" evidence="2">
    <location>
        <begin position="409"/>
        <end position="432"/>
    </location>
</feature>
<dbReference type="EMBL" id="CAJNOJ010000003">
    <property type="protein sequence ID" value="CAF0736658.1"/>
    <property type="molecule type" value="Genomic_DNA"/>
</dbReference>
<dbReference type="Proteomes" id="UP000663852">
    <property type="component" value="Unassembled WGS sequence"/>
</dbReference>